<keyword evidence="5 8" id="KW-0479">Metal-binding</keyword>
<feature type="site" description="Transition state stabilizer" evidence="8">
    <location>
        <position position="37"/>
    </location>
</feature>
<comment type="function">
    <text evidence="8">Involved in the biosynthesis of isopentenyl diphosphate (IPP) and dimethylallyl diphosphate (DMAPP), two major building blocks of isoprenoid compounds. Catalyzes the conversion of 4-diphosphocytidyl-2-C-methyl-D-erythritol 2-phosphate (CDP-ME2P) to 2-C-methyl-D-erythritol 2,4-cyclodiphosphate (ME-CPP) with a corresponding release of cytidine 5-monophosphate (CMP).</text>
</comment>
<dbReference type="FunFam" id="3.30.1330.50:FF:000001">
    <property type="entry name" value="2-C-methyl-D-erythritol 2,4-cyclodiphosphate synthase"/>
    <property type="match status" value="1"/>
</dbReference>
<accession>A0AA43U909</accession>
<feature type="domain" description="2-C-methyl-D-erythritol 2,4-cyclodiphosphate synthase" evidence="10">
    <location>
        <begin position="5"/>
        <end position="157"/>
    </location>
</feature>
<comment type="subunit">
    <text evidence="8">Homotrimer.</text>
</comment>
<evidence type="ECO:0000256" key="2">
    <source>
        <dbReference type="ARBA" id="ARBA00004709"/>
    </source>
</evidence>
<feature type="binding site" evidence="8">
    <location>
        <begin position="59"/>
        <end position="61"/>
    </location>
    <ligand>
        <name>4-CDP-2-C-methyl-D-erythritol 2-phosphate</name>
        <dbReference type="ChEBI" id="CHEBI:57919"/>
    </ligand>
</feature>
<dbReference type="Proteomes" id="UP001168575">
    <property type="component" value="Unassembled WGS sequence"/>
</dbReference>
<dbReference type="GO" id="GO:0016114">
    <property type="term" value="P:terpenoid biosynthetic process"/>
    <property type="evidence" value="ECO:0007669"/>
    <property type="project" value="InterPro"/>
</dbReference>
<feature type="binding site" evidence="8">
    <location>
        <position position="145"/>
    </location>
    <ligand>
        <name>4-CDP-2-C-methyl-D-erythritol 2-phosphate</name>
        <dbReference type="ChEBI" id="CHEBI:57919"/>
    </ligand>
</feature>
<dbReference type="EMBL" id="JAUMVS010000044">
    <property type="protein sequence ID" value="MDO4841755.1"/>
    <property type="molecule type" value="Genomic_DNA"/>
</dbReference>
<feature type="binding site" evidence="8">
    <location>
        <position position="11"/>
    </location>
    <ligand>
        <name>a divalent metal cation</name>
        <dbReference type="ChEBI" id="CHEBI:60240"/>
    </ligand>
</feature>
<feature type="binding site" evidence="8">
    <location>
        <position position="142"/>
    </location>
    <ligand>
        <name>4-CDP-2-C-methyl-D-erythritol 2-phosphate</name>
        <dbReference type="ChEBI" id="CHEBI:57919"/>
    </ligand>
</feature>
<comment type="caution">
    <text evidence="8">Lacks conserved residue(s) required for the propagation of feature annotation.</text>
</comment>
<feature type="binding site" evidence="8">
    <location>
        <position position="13"/>
    </location>
    <ligand>
        <name>a divalent metal cation</name>
        <dbReference type="ChEBI" id="CHEBI:60240"/>
    </ligand>
</feature>
<comment type="cofactor">
    <cofactor evidence="8">
        <name>a divalent metal cation</name>
        <dbReference type="ChEBI" id="CHEBI:60240"/>
    </cofactor>
    <text evidence="8">Binds 1 divalent metal cation per subunit.</text>
</comment>
<evidence type="ECO:0000259" key="10">
    <source>
        <dbReference type="Pfam" id="PF02542"/>
    </source>
</evidence>
<dbReference type="PANTHER" id="PTHR43181:SF1">
    <property type="entry name" value="2-C-METHYL-D-ERYTHRITOL 2,4-CYCLODIPHOSPHATE SYNTHASE, CHLOROPLASTIC"/>
    <property type="match status" value="1"/>
</dbReference>
<dbReference type="InterPro" id="IPR036571">
    <property type="entry name" value="MECDP_synthase_sf"/>
</dbReference>
<feature type="binding site" evidence="8">
    <location>
        <begin position="103"/>
        <end position="109"/>
    </location>
    <ligand>
        <name>4-CDP-2-C-methyl-D-erythritol 2-phosphate</name>
        <dbReference type="ChEBI" id="CHEBI:57919"/>
    </ligand>
</feature>
<feature type="binding site" evidence="8">
    <location>
        <position position="45"/>
    </location>
    <ligand>
        <name>a divalent metal cation</name>
        <dbReference type="ChEBI" id="CHEBI:60240"/>
    </ligand>
</feature>
<dbReference type="GO" id="GO:0019288">
    <property type="term" value="P:isopentenyl diphosphate biosynthetic process, methylerythritol 4-phosphate pathway"/>
    <property type="evidence" value="ECO:0007669"/>
    <property type="project" value="UniProtKB-UniRule"/>
</dbReference>
<feature type="binding site" evidence="8">
    <location>
        <begin position="37"/>
        <end position="38"/>
    </location>
    <ligand>
        <name>4-CDP-2-C-methyl-D-erythritol 2-phosphate</name>
        <dbReference type="ChEBI" id="CHEBI:57919"/>
    </ligand>
</feature>
<sequence>MSELSIGNGFDVHALVPDRKLIIGGVEIPHETGLLGHSDADVLVHAIMDALLGAARIGDIGDLFPDTSADWKDADSIEMLKIVGARLKDEGFEIQDIDSVIMAQAPKMAPHKDAMRKNIADALGLPINKVGLKATTTEKLGFVGRKEGIAASAVCLLRKN</sequence>
<dbReference type="Gene3D" id="3.30.1330.50">
    <property type="entry name" value="2-C-methyl-D-erythritol 2,4-cyclodiphosphate synthase"/>
    <property type="match status" value="1"/>
</dbReference>
<dbReference type="Pfam" id="PF02542">
    <property type="entry name" value="YgbB"/>
    <property type="match status" value="1"/>
</dbReference>
<keyword evidence="6 8" id="KW-0414">Isoprene biosynthesis</keyword>
<protein>
    <recommendedName>
        <fullName evidence="4 8">2-C-methyl-D-erythritol 2,4-cyclodiphosphate synthase</fullName>
        <shortName evidence="8">MECDP-synthase</shortName>
        <shortName evidence="8">MECPP-synthase</shortName>
        <shortName evidence="8">MECPS</shortName>
        <ecNumber evidence="4 8">4.6.1.12</ecNumber>
    </recommendedName>
</protein>
<comment type="caution">
    <text evidence="11">The sequence shown here is derived from an EMBL/GenBank/DDBJ whole genome shotgun (WGS) entry which is preliminary data.</text>
</comment>
<dbReference type="GO" id="GO:0046872">
    <property type="term" value="F:metal ion binding"/>
    <property type="evidence" value="ECO:0007669"/>
    <property type="project" value="UniProtKB-KW"/>
</dbReference>
<dbReference type="NCBIfam" id="TIGR00151">
    <property type="entry name" value="ispF"/>
    <property type="match status" value="1"/>
</dbReference>
<dbReference type="PROSITE" id="PS01350">
    <property type="entry name" value="ISPF"/>
    <property type="match status" value="1"/>
</dbReference>
<proteinExistence type="inferred from homology"/>
<feature type="binding site" evidence="8">
    <location>
        <begin position="135"/>
        <end position="138"/>
    </location>
    <ligand>
        <name>4-CDP-2-C-methyl-D-erythritol 2-phosphate</name>
        <dbReference type="ChEBI" id="CHEBI:57919"/>
    </ligand>
</feature>
<evidence type="ECO:0000256" key="5">
    <source>
        <dbReference type="ARBA" id="ARBA00022723"/>
    </source>
</evidence>
<dbReference type="SUPFAM" id="SSF69765">
    <property type="entry name" value="IpsF-like"/>
    <property type="match status" value="1"/>
</dbReference>
<dbReference type="PANTHER" id="PTHR43181">
    <property type="entry name" value="2-C-METHYL-D-ERYTHRITOL 2,4-CYCLODIPHOSPHATE SYNTHASE, CHLOROPLASTIC"/>
    <property type="match status" value="1"/>
</dbReference>
<evidence type="ECO:0000313" key="11">
    <source>
        <dbReference type="EMBL" id="MDO4841755.1"/>
    </source>
</evidence>
<evidence type="ECO:0000256" key="9">
    <source>
        <dbReference type="RuleBase" id="RU004395"/>
    </source>
</evidence>
<evidence type="ECO:0000256" key="3">
    <source>
        <dbReference type="ARBA" id="ARBA00008480"/>
    </source>
</evidence>
<dbReference type="HAMAP" id="MF_00107">
    <property type="entry name" value="IspF"/>
    <property type="match status" value="1"/>
</dbReference>
<gene>
    <name evidence="8 11" type="primary">ispF</name>
    <name evidence="11" type="ORF">Q3982_03655</name>
</gene>
<keyword evidence="7 8" id="KW-0456">Lyase</keyword>
<feature type="site" description="Transition state stabilizer" evidence="8">
    <location>
        <position position="136"/>
    </location>
</feature>
<evidence type="ECO:0000256" key="4">
    <source>
        <dbReference type="ARBA" id="ARBA00012579"/>
    </source>
</evidence>
<dbReference type="CDD" id="cd00554">
    <property type="entry name" value="MECDP_synthase"/>
    <property type="match status" value="1"/>
</dbReference>
<evidence type="ECO:0000256" key="7">
    <source>
        <dbReference type="ARBA" id="ARBA00023239"/>
    </source>
</evidence>
<dbReference type="EC" id="4.6.1.12" evidence="4 8"/>
<dbReference type="InterPro" id="IPR020555">
    <property type="entry name" value="MECDP_synthase_CS"/>
</dbReference>
<feature type="binding site" evidence="8">
    <location>
        <begin position="11"/>
        <end position="13"/>
    </location>
    <ligand>
        <name>4-CDP-2-C-methyl-D-erythritol 2-phosphate</name>
        <dbReference type="ChEBI" id="CHEBI:57919"/>
    </ligand>
</feature>
<evidence type="ECO:0000256" key="6">
    <source>
        <dbReference type="ARBA" id="ARBA00023229"/>
    </source>
</evidence>
<name>A0AA43U909_9ACTN</name>
<organism evidence="11 12">
    <name type="scientific">Phoenicibacter congonensis</name>
    <dbReference type="NCBI Taxonomy" id="1944646"/>
    <lineage>
        <taxon>Bacteria</taxon>
        <taxon>Bacillati</taxon>
        <taxon>Actinomycetota</taxon>
        <taxon>Coriobacteriia</taxon>
        <taxon>Eggerthellales</taxon>
        <taxon>Eggerthellaceae</taxon>
        <taxon>Phoenicibacter</taxon>
    </lineage>
</organism>
<comment type="catalytic activity">
    <reaction evidence="1 8 9">
        <text>4-CDP-2-C-methyl-D-erythritol 2-phosphate = 2-C-methyl-D-erythritol 2,4-cyclic diphosphate + CMP</text>
        <dbReference type="Rhea" id="RHEA:23864"/>
        <dbReference type="ChEBI" id="CHEBI:57919"/>
        <dbReference type="ChEBI" id="CHEBI:58483"/>
        <dbReference type="ChEBI" id="CHEBI:60377"/>
        <dbReference type="EC" id="4.6.1.12"/>
    </reaction>
</comment>
<dbReference type="InterPro" id="IPR003526">
    <property type="entry name" value="MECDP_synthase"/>
</dbReference>
<keyword evidence="12" id="KW-1185">Reference proteome</keyword>
<reference evidence="11" key="1">
    <citation type="submission" date="2023-07" db="EMBL/GenBank/DDBJ databases">
        <title>Between Cages and Wild: Unraveling the Impact of Captivity on Animal Microbiomes and Antimicrobial Resistance.</title>
        <authorList>
            <person name="Schmartz G.P."/>
            <person name="Rehner J."/>
            <person name="Schuff M.J."/>
            <person name="Becker S.L."/>
            <person name="Kravczyk M."/>
            <person name="Gurevich A."/>
            <person name="Francke R."/>
            <person name="Mueller R."/>
            <person name="Keller V."/>
            <person name="Keller A."/>
        </authorList>
    </citation>
    <scope>NUCLEOTIDE SEQUENCE</scope>
    <source>
        <strain evidence="11">S12M_St_49</strain>
    </source>
</reference>
<dbReference type="GO" id="GO:0008685">
    <property type="term" value="F:2-C-methyl-D-erythritol 2,4-cyclodiphosphate synthase activity"/>
    <property type="evidence" value="ECO:0007669"/>
    <property type="project" value="UniProtKB-UniRule"/>
</dbReference>
<comment type="similarity">
    <text evidence="3 8 9">Belongs to the IspF family.</text>
</comment>
<comment type="pathway">
    <text evidence="2 8">Isoprenoid biosynthesis; isopentenyl diphosphate biosynthesis via DXP pathway; isopentenyl diphosphate from 1-deoxy-D-xylulose 5-phosphate: step 4/6.</text>
</comment>
<dbReference type="AlphaFoldDB" id="A0AA43U909"/>
<evidence type="ECO:0000313" key="12">
    <source>
        <dbReference type="Proteomes" id="UP001168575"/>
    </source>
</evidence>
<evidence type="ECO:0000256" key="1">
    <source>
        <dbReference type="ARBA" id="ARBA00000200"/>
    </source>
</evidence>
<evidence type="ECO:0000256" key="8">
    <source>
        <dbReference type="HAMAP-Rule" id="MF_00107"/>
    </source>
</evidence>